<dbReference type="RefSeq" id="WP_188795460.1">
    <property type="nucleotide sequence ID" value="NZ_BMJA01000002.1"/>
</dbReference>
<protein>
    <submittedName>
        <fullName evidence="2">Uncharacterized protein</fullName>
    </submittedName>
</protein>
<evidence type="ECO:0000256" key="1">
    <source>
        <dbReference type="SAM" id="SignalP"/>
    </source>
</evidence>
<keyword evidence="1" id="KW-0732">Signal</keyword>
<dbReference type="EMBL" id="BMJA01000002">
    <property type="protein sequence ID" value="GGA40674.1"/>
    <property type="molecule type" value="Genomic_DNA"/>
</dbReference>
<accession>A0ABQ1GBR0</accession>
<proteinExistence type="predicted"/>
<dbReference type="Proteomes" id="UP000620046">
    <property type="component" value="Unassembled WGS sequence"/>
</dbReference>
<feature type="chain" id="PRO_5047440914" evidence="1">
    <location>
        <begin position="21"/>
        <end position="250"/>
    </location>
</feature>
<comment type="caution">
    <text evidence="2">The sequence shown here is derived from an EMBL/GenBank/DDBJ whole genome shotgun (WGS) entry which is preliminary data.</text>
</comment>
<reference evidence="3" key="1">
    <citation type="journal article" date="2019" name="Int. J. Syst. Evol. Microbiol.">
        <title>The Global Catalogue of Microorganisms (GCM) 10K type strain sequencing project: providing services to taxonomists for standard genome sequencing and annotation.</title>
        <authorList>
            <consortium name="The Broad Institute Genomics Platform"/>
            <consortium name="The Broad Institute Genome Sequencing Center for Infectious Disease"/>
            <person name="Wu L."/>
            <person name="Ma J."/>
        </authorList>
    </citation>
    <scope>NUCLEOTIDE SEQUENCE [LARGE SCALE GENOMIC DNA]</scope>
    <source>
        <strain evidence="3">CGMCC 1.15439</strain>
    </source>
</reference>
<organism evidence="2 3">
    <name type="scientific">Dyella nitratireducens</name>
    <dbReference type="NCBI Taxonomy" id="1849580"/>
    <lineage>
        <taxon>Bacteria</taxon>
        <taxon>Pseudomonadati</taxon>
        <taxon>Pseudomonadota</taxon>
        <taxon>Gammaproteobacteria</taxon>
        <taxon>Lysobacterales</taxon>
        <taxon>Rhodanobacteraceae</taxon>
        <taxon>Dyella</taxon>
    </lineage>
</organism>
<gene>
    <name evidence="2" type="ORF">GCM10010981_32360</name>
</gene>
<sequence length="250" mass="26190">MKLAAISSALFILTASIASAQQPSSAQTPAHGVPNETDSSFSKATQIHGIGIPPGQLVASLPDLKQQASIGNAQAAAKLAAALLMCNAQASRSTADSFYQEHCVGLTPEDINERGKWLSVAASGGDVEAQYGYAQGGQSAIVGTQLDGGSPVTLSVYKENARKYLLGLAQKCNIDAISLIALDGRRNGMFFGNEPDTSYKFLLVYEAIARKPMVGSIAADQKQLEDKIASGTALSSARQEADAFVNEYCK</sequence>
<keyword evidence="3" id="KW-1185">Reference proteome</keyword>
<evidence type="ECO:0000313" key="3">
    <source>
        <dbReference type="Proteomes" id="UP000620046"/>
    </source>
</evidence>
<evidence type="ECO:0000313" key="2">
    <source>
        <dbReference type="EMBL" id="GGA40674.1"/>
    </source>
</evidence>
<feature type="signal peptide" evidence="1">
    <location>
        <begin position="1"/>
        <end position="20"/>
    </location>
</feature>
<name>A0ABQ1GBR0_9GAMM</name>